<organism evidence="2 3">
    <name type="scientific">Aliikangiella marina</name>
    <dbReference type="NCBI Taxonomy" id="1712262"/>
    <lineage>
        <taxon>Bacteria</taxon>
        <taxon>Pseudomonadati</taxon>
        <taxon>Pseudomonadota</taxon>
        <taxon>Gammaproteobacteria</taxon>
        <taxon>Oceanospirillales</taxon>
        <taxon>Pleioneaceae</taxon>
        <taxon>Aliikangiella</taxon>
    </lineage>
</organism>
<name>A0A545T7F6_9GAMM</name>
<evidence type="ECO:0000313" key="3">
    <source>
        <dbReference type="Proteomes" id="UP000317839"/>
    </source>
</evidence>
<feature type="transmembrane region" description="Helical" evidence="1">
    <location>
        <begin position="125"/>
        <end position="146"/>
    </location>
</feature>
<keyword evidence="3" id="KW-1185">Reference proteome</keyword>
<accession>A0A545T7F6</accession>
<dbReference type="OrthoDB" id="6334575at2"/>
<dbReference type="EMBL" id="VIKR01000004">
    <property type="protein sequence ID" value="TQV73157.1"/>
    <property type="molecule type" value="Genomic_DNA"/>
</dbReference>
<gene>
    <name evidence="2" type="ORF">FLL45_17040</name>
</gene>
<feature type="transmembrane region" description="Helical" evidence="1">
    <location>
        <begin position="92"/>
        <end position="119"/>
    </location>
</feature>
<dbReference type="AlphaFoldDB" id="A0A545T7F6"/>
<feature type="transmembrane region" description="Helical" evidence="1">
    <location>
        <begin position="57"/>
        <end position="80"/>
    </location>
</feature>
<protein>
    <submittedName>
        <fullName evidence="2">Uncharacterized protein</fullName>
    </submittedName>
</protein>
<evidence type="ECO:0000313" key="2">
    <source>
        <dbReference type="EMBL" id="TQV73157.1"/>
    </source>
</evidence>
<comment type="caution">
    <text evidence="2">The sequence shown here is derived from an EMBL/GenBank/DDBJ whole genome shotgun (WGS) entry which is preliminary data.</text>
</comment>
<keyword evidence="1" id="KW-0812">Transmembrane</keyword>
<reference evidence="2 3" key="1">
    <citation type="submission" date="2019-06" db="EMBL/GenBank/DDBJ databases">
        <title>Draft genome of Aliikangiella marina GYP-15.</title>
        <authorList>
            <person name="Wang G."/>
        </authorList>
    </citation>
    <scope>NUCLEOTIDE SEQUENCE [LARGE SCALE GENOMIC DNA]</scope>
    <source>
        <strain evidence="2 3">GYP-15</strain>
    </source>
</reference>
<sequence>MQYSKVKVVCAFLVTSLIAFLLASIFHTQFVLKELIAIGVEINFGTRLATTIEDIVGLAPGYGAIVTVGLLIGFTVMALIRKYFHLPRYMAYALGGGLAFAAMHWLMYPIFYITLIAGARTNLGFIFQCLAGVIGGLIFARLLLWARGRSIFHEPKN</sequence>
<evidence type="ECO:0000256" key="1">
    <source>
        <dbReference type="SAM" id="Phobius"/>
    </source>
</evidence>
<keyword evidence="1" id="KW-1133">Transmembrane helix</keyword>
<dbReference type="Proteomes" id="UP000317839">
    <property type="component" value="Unassembled WGS sequence"/>
</dbReference>
<dbReference type="RefSeq" id="WP_142943289.1">
    <property type="nucleotide sequence ID" value="NZ_VIKR01000004.1"/>
</dbReference>
<proteinExistence type="predicted"/>
<keyword evidence="1" id="KW-0472">Membrane</keyword>